<gene>
    <name evidence="2" type="ORF">H8E19_15535</name>
</gene>
<comment type="caution">
    <text evidence="2">The sequence shown here is derived from an EMBL/GenBank/DDBJ whole genome shotgun (WGS) entry which is preliminary data.</text>
</comment>
<dbReference type="InterPro" id="IPR012340">
    <property type="entry name" value="NA-bd_OB-fold"/>
</dbReference>
<dbReference type="Proteomes" id="UP000650524">
    <property type="component" value="Unassembled WGS sequence"/>
</dbReference>
<dbReference type="InterPro" id="IPR001900">
    <property type="entry name" value="RNase_II/R"/>
</dbReference>
<dbReference type="Pfam" id="PF25255">
    <property type="entry name" value="WHD_RNase_II"/>
    <property type="match status" value="1"/>
</dbReference>
<feature type="domain" description="RNB" evidence="1">
    <location>
        <begin position="269"/>
        <end position="551"/>
    </location>
</feature>
<organism evidence="2 3">
    <name type="scientific">Candidatus Desulfacyla euxinica</name>
    <dbReference type="NCBI Taxonomy" id="2841693"/>
    <lineage>
        <taxon>Bacteria</taxon>
        <taxon>Deltaproteobacteria</taxon>
        <taxon>Candidatus Desulfacyla</taxon>
    </lineage>
</organism>
<dbReference type="GO" id="GO:0006402">
    <property type="term" value="P:mRNA catabolic process"/>
    <property type="evidence" value="ECO:0007669"/>
    <property type="project" value="TreeGrafter"/>
</dbReference>
<sequence length="660" mass="76152">MAQGKIVEYIDQGKFVCTVCLQDKGNRLHLLTPSNREVNLSQKRIMLISDVTIDISQTREDLLERLKQKEAKRIRLKEQIDVKDLWELVHDEDESFDHKYLAHLVFGETVTEDHCSALVRALFENHLYFKMKNGRFLPFSKEKVEQIIRQREEEAAKTEKLSQGSHWLKQIQEGNKPNDPPFKADIVHLLIQLALYGNDTPDYKYGKELLSNAGISDIRQARVLLVKLGEWEEDENLALLRSGVETTFTHNQLEAAARLTDQQADLAGREDLRDLPCLTIDGPFTQDFDDAISFKMVGDELHVGVHIADVAGAIPADSILDLTAAERALSQYLPRRQIPMLPADLSRDVLSLRQGRDSNAISLLTRFDKAGVLLDYRFAPSVIHIAHQLIYEDVNESIEGDPLFKEMHRFSKQLQNKRMREGALNLSLSDLEVRFNGELSLELVEQDTPSRTIIAECMILYNWLAAKLCMENQIPILFRTQADPGERFPLDEKGYLYYVFRQRRKLSPLHIRTKPGPHSGLGVEMYIHATSPIRRYIDLVNQRQIRNYLLQKELIYSVKMLKEIRISTEPIIKNLGIINRNRLRYWILKYLSQHRGKKLKALVLDEFKNKYRIVLIDFHLLADIKSPEGSILSQGQEILVEVNKSDPWDDIINLEYIDEG</sequence>
<evidence type="ECO:0000313" key="2">
    <source>
        <dbReference type="EMBL" id="MBC8178815.1"/>
    </source>
</evidence>
<protein>
    <submittedName>
        <fullName evidence="2">RNB domain-containing ribonuclease</fullName>
    </submittedName>
</protein>
<dbReference type="GO" id="GO:0000175">
    <property type="term" value="F:3'-5'-RNA exonuclease activity"/>
    <property type="evidence" value="ECO:0007669"/>
    <property type="project" value="TreeGrafter"/>
</dbReference>
<dbReference type="InterPro" id="IPR050180">
    <property type="entry name" value="RNR_Ribonuclease"/>
</dbReference>
<proteinExistence type="predicted"/>
<dbReference type="InterPro" id="IPR057324">
    <property type="entry name" value="WH_RNase_II"/>
</dbReference>
<dbReference type="GO" id="GO:0000932">
    <property type="term" value="C:P-body"/>
    <property type="evidence" value="ECO:0007669"/>
    <property type="project" value="TreeGrafter"/>
</dbReference>
<name>A0A8J6N345_9DELT</name>
<dbReference type="PANTHER" id="PTHR23355:SF9">
    <property type="entry name" value="DIS3-LIKE EXONUCLEASE 2"/>
    <property type="match status" value="1"/>
</dbReference>
<dbReference type="InterPro" id="IPR056404">
    <property type="entry name" value="HTH_RNase_II"/>
</dbReference>
<reference evidence="2 3" key="1">
    <citation type="submission" date="2020-08" db="EMBL/GenBank/DDBJ databases">
        <title>Bridging the membrane lipid divide: bacteria of the FCB group superphylum have the potential to synthesize archaeal ether lipids.</title>
        <authorList>
            <person name="Villanueva L."/>
            <person name="Von Meijenfeldt F.A.B."/>
            <person name="Westbye A.B."/>
            <person name="Yadav S."/>
            <person name="Hopmans E.C."/>
            <person name="Dutilh B.E."/>
            <person name="Sinninghe Damste J.S."/>
        </authorList>
    </citation>
    <scope>NUCLEOTIDE SEQUENCE [LARGE SCALE GENOMIC DNA]</scope>
    <source>
        <strain evidence="2">NIOZ-UU27</strain>
    </source>
</reference>
<accession>A0A8J6N345</accession>
<dbReference type="GO" id="GO:0003723">
    <property type="term" value="F:RNA binding"/>
    <property type="evidence" value="ECO:0007669"/>
    <property type="project" value="InterPro"/>
</dbReference>
<dbReference type="SUPFAM" id="SSF50249">
    <property type="entry name" value="Nucleic acid-binding proteins"/>
    <property type="match status" value="1"/>
</dbReference>
<evidence type="ECO:0000259" key="1">
    <source>
        <dbReference type="SMART" id="SM00955"/>
    </source>
</evidence>
<evidence type="ECO:0000313" key="3">
    <source>
        <dbReference type="Proteomes" id="UP000650524"/>
    </source>
</evidence>
<dbReference type="Pfam" id="PF23161">
    <property type="entry name" value="HTH_RNase_II"/>
    <property type="match status" value="1"/>
</dbReference>
<dbReference type="SMART" id="SM00955">
    <property type="entry name" value="RNB"/>
    <property type="match status" value="1"/>
</dbReference>
<dbReference type="Pfam" id="PF00773">
    <property type="entry name" value="RNB"/>
    <property type="match status" value="2"/>
</dbReference>
<dbReference type="EMBL" id="JACNJD010000317">
    <property type="protein sequence ID" value="MBC8178815.1"/>
    <property type="molecule type" value="Genomic_DNA"/>
</dbReference>
<dbReference type="AlphaFoldDB" id="A0A8J6N345"/>
<dbReference type="PANTHER" id="PTHR23355">
    <property type="entry name" value="RIBONUCLEASE"/>
    <property type="match status" value="1"/>
</dbReference>